<evidence type="ECO:0000256" key="3">
    <source>
        <dbReference type="ARBA" id="ARBA00023015"/>
    </source>
</evidence>
<evidence type="ECO:0000259" key="7">
    <source>
        <dbReference type="PROSITE" id="PS50110"/>
    </source>
</evidence>
<evidence type="ECO:0000256" key="5">
    <source>
        <dbReference type="ARBA" id="ARBA00023163"/>
    </source>
</evidence>
<dbReference type="AlphaFoldDB" id="A0A934N989"/>
<dbReference type="InterPro" id="IPR001789">
    <property type="entry name" value="Sig_transdc_resp-reg_receiver"/>
</dbReference>
<evidence type="ECO:0000256" key="1">
    <source>
        <dbReference type="ARBA" id="ARBA00022553"/>
    </source>
</evidence>
<dbReference type="EMBL" id="JAEKNR010000106">
    <property type="protein sequence ID" value="MBJ7598414.1"/>
    <property type="molecule type" value="Genomic_DNA"/>
</dbReference>
<dbReference type="PROSITE" id="PS50110">
    <property type="entry name" value="RESPONSE_REGULATORY"/>
    <property type="match status" value="1"/>
</dbReference>
<gene>
    <name evidence="8" type="ORF">JF922_10055</name>
</gene>
<dbReference type="Proteomes" id="UP000612893">
    <property type="component" value="Unassembled WGS sequence"/>
</dbReference>
<name>A0A934N989_9BACT</name>
<evidence type="ECO:0000256" key="6">
    <source>
        <dbReference type="PROSITE-ProRule" id="PRU00169"/>
    </source>
</evidence>
<organism evidence="8 9">
    <name type="scientific">Candidatus Nephthysia bennettiae</name>
    <dbReference type="NCBI Taxonomy" id="3127016"/>
    <lineage>
        <taxon>Bacteria</taxon>
        <taxon>Bacillati</taxon>
        <taxon>Candidatus Dormiibacterota</taxon>
        <taxon>Candidatus Dormibacteria</taxon>
        <taxon>Candidatus Dormibacterales</taxon>
        <taxon>Candidatus Dormibacteraceae</taxon>
        <taxon>Candidatus Nephthysia</taxon>
    </lineage>
</organism>
<dbReference type="PANTHER" id="PTHR48111:SF1">
    <property type="entry name" value="TWO-COMPONENT RESPONSE REGULATOR ORR33"/>
    <property type="match status" value="1"/>
</dbReference>
<dbReference type="GO" id="GO:0000156">
    <property type="term" value="F:phosphorelay response regulator activity"/>
    <property type="evidence" value="ECO:0007669"/>
    <property type="project" value="TreeGrafter"/>
</dbReference>
<keyword evidence="1" id="KW-0597">Phosphoprotein</keyword>
<comment type="caution">
    <text evidence="8">The sequence shown here is derived from an EMBL/GenBank/DDBJ whole genome shotgun (WGS) entry which is preliminary data.</text>
</comment>
<keyword evidence="9" id="KW-1185">Reference proteome</keyword>
<evidence type="ECO:0000256" key="2">
    <source>
        <dbReference type="ARBA" id="ARBA00023012"/>
    </source>
</evidence>
<dbReference type="GO" id="GO:0032993">
    <property type="term" value="C:protein-DNA complex"/>
    <property type="evidence" value="ECO:0007669"/>
    <property type="project" value="TreeGrafter"/>
</dbReference>
<evidence type="ECO:0000313" key="8">
    <source>
        <dbReference type="EMBL" id="MBJ7598414.1"/>
    </source>
</evidence>
<evidence type="ECO:0000256" key="4">
    <source>
        <dbReference type="ARBA" id="ARBA00023125"/>
    </source>
</evidence>
<proteinExistence type="predicted"/>
<dbReference type="SMART" id="SM00448">
    <property type="entry name" value="REC"/>
    <property type="match status" value="1"/>
</dbReference>
<dbReference type="InterPro" id="IPR011006">
    <property type="entry name" value="CheY-like_superfamily"/>
</dbReference>
<keyword evidence="5" id="KW-0804">Transcription</keyword>
<dbReference type="GO" id="GO:0000976">
    <property type="term" value="F:transcription cis-regulatory region binding"/>
    <property type="evidence" value="ECO:0007669"/>
    <property type="project" value="TreeGrafter"/>
</dbReference>
<keyword evidence="4" id="KW-0238">DNA-binding</keyword>
<dbReference type="GO" id="GO:0005829">
    <property type="term" value="C:cytosol"/>
    <property type="evidence" value="ECO:0007669"/>
    <property type="project" value="TreeGrafter"/>
</dbReference>
<dbReference type="Pfam" id="PF00072">
    <property type="entry name" value="Response_reg"/>
    <property type="match status" value="1"/>
</dbReference>
<dbReference type="GO" id="GO:0006355">
    <property type="term" value="P:regulation of DNA-templated transcription"/>
    <property type="evidence" value="ECO:0007669"/>
    <property type="project" value="TreeGrafter"/>
</dbReference>
<keyword evidence="3" id="KW-0805">Transcription regulation</keyword>
<dbReference type="RefSeq" id="WP_338201389.1">
    <property type="nucleotide sequence ID" value="NZ_JAEKNR010000106.1"/>
</dbReference>
<dbReference type="PANTHER" id="PTHR48111">
    <property type="entry name" value="REGULATOR OF RPOS"/>
    <property type="match status" value="1"/>
</dbReference>
<reference evidence="8" key="1">
    <citation type="submission" date="2020-10" db="EMBL/GenBank/DDBJ databases">
        <title>Ca. Dormibacterota MAGs.</title>
        <authorList>
            <person name="Montgomery K."/>
        </authorList>
    </citation>
    <scope>NUCLEOTIDE SEQUENCE [LARGE SCALE GENOMIC DNA]</scope>
    <source>
        <strain evidence="8">SC8812_S17_10</strain>
    </source>
</reference>
<feature type="domain" description="Response regulatory" evidence="7">
    <location>
        <begin position="11"/>
        <end position="119"/>
    </location>
</feature>
<dbReference type="SUPFAM" id="SSF52172">
    <property type="entry name" value="CheY-like"/>
    <property type="match status" value="1"/>
</dbReference>
<accession>A0A934N989</accession>
<keyword evidence="2" id="KW-0902">Two-component regulatory system</keyword>
<dbReference type="Gene3D" id="3.40.50.2300">
    <property type="match status" value="1"/>
</dbReference>
<comment type="caution">
    <text evidence="6">Lacks conserved residue(s) required for the propagation of feature annotation.</text>
</comment>
<dbReference type="InterPro" id="IPR039420">
    <property type="entry name" value="WalR-like"/>
</dbReference>
<protein>
    <submittedName>
        <fullName evidence="8">Response regulator</fullName>
    </submittedName>
</protein>
<sequence length="154" mass="16900">MILSEAADQLRVLMVEDDRAVAEMYRYKLELDGYAVSVAGGQTAIAVAKESPPDLIFLEVQVPNLDAALALERLRLDDCTRDVPVVILTEHDDVELFRHGFVLGPLDHVIDTSTLTEWARGPRNEPNLQVVPGSEPLEGSSLMSGYFSVESFGS</sequence>
<evidence type="ECO:0000313" key="9">
    <source>
        <dbReference type="Proteomes" id="UP000612893"/>
    </source>
</evidence>